<reference evidence="10 11" key="1">
    <citation type="submission" date="2023-09" db="EMBL/GenBank/DDBJ databases">
        <title>Pangenome analysis of Batrachochytrium dendrobatidis and related Chytrids.</title>
        <authorList>
            <person name="Yacoub M.N."/>
            <person name="Stajich J.E."/>
            <person name="James T.Y."/>
        </authorList>
    </citation>
    <scope>NUCLEOTIDE SEQUENCE [LARGE SCALE GENOMIC DNA]</scope>
    <source>
        <strain evidence="10 11">JEL0888</strain>
    </source>
</reference>
<dbReference type="Pfam" id="PF15711">
    <property type="entry name" value="ILEI"/>
    <property type="match status" value="1"/>
</dbReference>
<dbReference type="Pfam" id="PF00723">
    <property type="entry name" value="Glyco_hydro_15"/>
    <property type="match status" value="1"/>
</dbReference>
<accession>A0ABR4N5P3</accession>
<comment type="similarity">
    <text evidence="2">Belongs to the phosphorylase b kinase regulatory chain family.</text>
</comment>
<protein>
    <recommendedName>
        <fullName evidence="12">Phosphorylase kinase alphabeta</fullName>
    </recommendedName>
</protein>
<name>A0ABR4N5P3_9FUNG</name>
<evidence type="ECO:0000313" key="11">
    <source>
        <dbReference type="Proteomes" id="UP001527925"/>
    </source>
</evidence>
<dbReference type="EMBL" id="JADGIZ020000030">
    <property type="protein sequence ID" value="KAL2914814.1"/>
    <property type="molecule type" value="Genomic_DNA"/>
</dbReference>
<evidence type="ECO:0000313" key="10">
    <source>
        <dbReference type="EMBL" id="KAL2914814.1"/>
    </source>
</evidence>
<dbReference type="Pfam" id="PF19292">
    <property type="entry name" value="KPBB_C"/>
    <property type="match status" value="1"/>
</dbReference>
<evidence type="ECO:0000256" key="1">
    <source>
        <dbReference type="ARBA" id="ARBA00005131"/>
    </source>
</evidence>
<dbReference type="InterPro" id="IPR045583">
    <property type="entry name" value="KPBA/B_C"/>
</dbReference>
<dbReference type="InterPro" id="IPR008928">
    <property type="entry name" value="6-hairpin_glycosidase_sf"/>
</dbReference>
<dbReference type="PANTHER" id="PTHR10749:SF8">
    <property type="entry name" value="PHOSPHORYLASE B KINASE REGULATORY SUBUNIT BETA"/>
    <property type="match status" value="1"/>
</dbReference>
<dbReference type="InterPro" id="IPR008734">
    <property type="entry name" value="PHK_A/B_su"/>
</dbReference>
<evidence type="ECO:0000259" key="8">
    <source>
        <dbReference type="Pfam" id="PF15711"/>
    </source>
</evidence>
<dbReference type="PANTHER" id="PTHR10749">
    <property type="entry name" value="PHOSPHORYLASE B KINASE REGULATORY SUBUNIT"/>
    <property type="match status" value="1"/>
</dbReference>
<evidence type="ECO:0000256" key="4">
    <source>
        <dbReference type="ARBA" id="ARBA00022860"/>
    </source>
</evidence>
<evidence type="ECO:0000256" key="5">
    <source>
        <dbReference type="ARBA" id="ARBA00023277"/>
    </source>
</evidence>
<keyword evidence="3" id="KW-0321">Glycogen metabolism</keyword>
<feature type="compositionally biased region" description="Polar residues" evidence="6">
    <location>
        <begin position="814"/>
        <end position="826"/>
    </location>
</feature>
<evidence type="ECO:0000259" key="7">
    <source>
        <dbReference type="Pfam" id="PF00723"/>
    </source>
</evidence>
<keyword evidence="4" id="KW-0112">Calmodulin-binding</keyword>
<dbReference type="Gene3D" id="1.50.10.10">
    <property type="match status" value="1"/>
</dbReference>
<feature type="domain" description="GH15-like" evidence="7">
    <location>
        <begin position="12"/>
        <end position="1022"/>
    </location>
</feature>
<dbReference type="InterPro" id="IPR012341">
    <property type="entry name" value="6hp_glycosidase-like_sf"/>
</dbReference>
<dbReference type="InterPro" id="IPR011613">
    <property type="entry name" value="GH15-like"/>
</dbReference>
<proteinExistence type="inferred from homology"/>
<keyword evidence="11" id="KW-1185">Reference proteome</keyword>
<feature type="compositionally biased region" description="Polar residues" evidence="6">
    <location>
        <begin position="836"/>
        <end position="851"/>
    </location>
</feature>
<dbReference type="InterPro" id="IPR039477">
    <property type="entry name" value="ILEI/PANDER_dom"/>
</dbReference>
<comment type="caution">
    <text evidence="10">The sequence shown here is derived from an EMBL/GenBank/DDBJ whole genome shotgun (WGS) entry which is preliminary data.</text>
</comment>
<gene>
    <name evidence="10" type="ORF">HK105_205746</name>
</gene>
<feature type="domain" description="ILEI/PANDER" evidence="8">
    <location>
        <begin position="1148"/>
        <end position="1238"/>
    </location>
</feature>
<dbReference type="SUPFAM" id="SSF48208">
    <property type="entry name" value="Six-hairpin glycosidases"/>
    <property type="match status" value="1"/>
</dbReference>
<sequence length="1543" mass="171194">MAARMRDALARLERYHAEVATLILARQNPATGLIPASVAITAHGDYRDAWVRDNVYSILAVWGLALAYRRLDDDQGRAYELEHATIKCMRGLLASMIRQANKVELFKNTQELDHSLHAKYNTATGATVVGDREWGHLQIDATSIFLLMLAQMTASGLHIIYTLDEVHFVQNLVFYIERAYRTPDYGIWERGNKINHGQPELNCSSIGIAVAALQAINGINLFGSRGGPLSVIHVLPDEITRNYTTLHSALPRESASKEIDAALLAVISFPAFAVSDPALVERTRTEIIKKLGGKYGCKRFLRDGHQTVLEDSSRLHYEPHELKIFEGVESEWPLFFTYLILEGLFRGDMAQVEHYRDMLDPILVDSNKIPQYSREYHFEHQNAFDESRNRTISFSKTLPPDSMRLVPELYIVPFELIDAERARPGSQERVPNQNVPLVWAQSLYILGNLIYDGLLSVADIDPLNRRLMPYAQRNHLDTVVQLVILAETDELQSKLRMYGLETQTIANCEPITISPPSALRDAFQVLGENQKLKLSGRPKRPMGTLSTCKIYRCQGQLYAFLPHFMDREEFYLVSDNDYLVSLFEQELAFVKNHWFSNGRPTMVVLLTNQMLGGLADHPIASSSPQRLRLNVSNSKRNLLNFMMSLSSSGICNGVRVRVGRLSEMINTACIESLDFLVSSENAEYEDWEGVLRGREQAQVNRAASQLARSVFSTPEPLDSDSTPSRCTLRKFSVAPESPVPSKSPLTKPFFFDEADEREEFRLRDHREDEPSKLLDLAVSPDPKKARSVSPVRGSRTARVPMAPSVDRGLAPSGSAASLTAAGQESGTPAADAVAAQDSNVPSGAATAGQSLDNLSDSRPLLALTLGEPGQIEAAESLLRTSANLYDQVDLLHYLYSCRGLDYIVPGLCKLSILLEEVYVKAMHNKQWSVVRQTAGLLRKSVNSLTSNLSDLLVRQKPVTVGFGPQEFFIDSPKNPKALSDIIYSHCVSDVREAPLIQEVITYLGSFIRGSPQTFEGIMRIRTHFFVIAMREEISRLQGCDEEEAVELLMKLSPFEMKSLLGQVLTARDQVSPSTGLSAAPLSASMRSRRVHLDEEQGALKDDRAVMSANLPNFIQLRVQSGGFQAGNFAKIEMRRDGHDHLIPGIFGRGLNLIFVDPIDGSVIESAHFDTCSSTAESEEFARRIERLETGVIVAVAAMDDFVSSLTESAKAACEAIGSTKIRQALYRDSWCLIGEKGADRKTSVEFHRPAHLGPTEIIERTFDLLSHRTLLLSKAGGDAGAVATPSSSIMPSNGRWLRRRKNDGALNRVPKDFYPKVWKLLSKTQGIGVGKAFLPRDPIISEMTPEEFNFALRIETLFDNIRDPAERQVVVECVVVISRIEERNPEIQLNGGRIEILNIVRSAVNRFWNRWISDQGHESLVTPAAGGPPGPESLIVRSVVEPVGDKGHRAKPIDIDSIQEHGRRLTASTGSGAGAVPPSALHANLENLDTAPAAASAPGLSFEKNERLARRLFFDLPQDGPDGTMFYLATACVRSIFDVHWSA</sequence>
<dbReference type="PROSITE" id="PS52031">
    <property type="entry name" value="GG_LECTIN"/>
    <property type="match status" value="1"/>
</dbReference>
<feature type="region of interest" description="Disordered" evidence="6">
    <location>
        <begin position="762"/>
        <end position="851"/>
    </location>
</feature>
<evidence type="ECO:0000256" key="6">
    <source>
        <dbReference type="SAM" id="MobiDB-lite"/>
    </source>
</evidence>
<dbReference type="Proteomes" id="UP001527925">
    <property type="component" value="Unassembled WGS sequence"/>
</dbReference>
<organism evidence="10 11">
    <name type="scientific">Polyrhizophydium stewartii</name>
    <dbReference type="NCBI Taxonomy" id="2732419"/>
    <lineage>
        <taxon>Eukaryota</taxon>
        <taxon>Fungi</taxon>
        <taxon>Fungi incertae sedis</taxon>
        <taxon>Chytridiomycota</taxon>
        <taxon>Chytridiomycota incertae sedis</taxon>
        <taxon>Chytridiomycetes</taxon>
        <taxon>Rhizophydiales</taxon>
        <taxon>Rhizophydiales incertae sedis</taxon>
        <taxon>Polyrhizophydium</taxon>
    </lineage>
</organism>
<evidence type="ECO:0000259" key="9">
    <source>
        <dbReference type="Pfam" id="PF19292"/>
    </source>
</evidence>
<feature type="domain" description="Phosphorylase b kinase regulatory subunit alpha/beta C-terminal" evidence="9">
    <location>
        <begin position="1291"/>
        <end position="1411"/>
    </location>
</feature>
<comment type="pathway">
    <text evidence="1">Glycan biosynthesis; glycogen metabolism.</text>
</comment>
<evidence type="ECO:0000256" key="3">
    <source>
        <dbReference type="ARBA" id="ARBA00022600"/>
    </source>
</evidence>
<evidence type="ECO:0008006" key="12">
    <source>
        <dbReference type="Google" id="ProtNLM"/>
    </source>
</evidence>
<feature type="compositionally biased region" description="Basic and acidic residues" evidence="6">
    <location>
        <begin position="762"/>
        <end position="772"/>
    </location>
</feature>
<keyword evidence="5" id="KW-0119">Carbohydrate metabolism</keyword>
<evidence type="ECO:0000256" key="2">
    <source>
        <dbReference type="ARBA" id="ARBA00007128"/>
    </source>
</evidence>